<accession>A0A9W4B527</accession>
<name>A0A9W4B527_9MYCO</name>
<protein>
    <recommendedName>
        <fullName evidence="4">Secreted protein</fullName>
    </recommendedName>
</protein>
<sequence length="182" mass="19301">MMKRLAGAFVAISATVLTLATITPTAVSSAALDTADSSIPVNPVDTLQMRVTANCIAAEARCLFDTVANLRTPNGVVGFPGDLYARQNVTLRTMDRSVYINSNVATPNTRIFKSLTDNEISTVYFGGGPPDRVALHGVAWPIDSYTGRPRTDVPLIVCSYIQVVYAGVNLTSPNACAQAAFS</sequence>
<gene>
    <name evidence="2" type="ORF">MGALJ_38600</name>
</gene>
<feature type="chain" id="PRO_5040997788" description="Secreted protein" evidence="1">
    <location>
        <begin position="21"/>
        <end position="182"/>
    </location>
</feature>
<proteinExistence type="predicted"/>
<dbReference type="KEGG" id="mgau:MGALJ_38600"/>
<dbReference type="AlphaFoldDB" id="A0A9W4B527"/>
<feature type="signal peptide" evidence="1">
    <location>
        <begin position="1"/>
        <end position="20"/>
    </location>
</feature>
<evidence type="ECO:0008006" key="4">
    <source>
        <dbReference type="Google" id="ProtNLM"/>
    </source>
</evidence>
<evidence type="ECO:0000313" key="3">
    <source>
        <dbReference type="Proteomes" id="UP000465785"/>
    </source>
</evidence>
<organism evidence="2 3">
    <name type="scientific">Mycobacterium gallinarum</name>
    <dbReference type="NCBI Taxonomy" id="39689"/>
    <lineage>
        <taxon>Bacteria</taxon>
        <taxon>Bacillati</taxon>
        <taxon>Actinomycetota</taxon>
        <taxon>Actinomycetes</taxon>
        <taxon>Mycobacteriales</taxon>
        <taxon>Mycobacteriaceae</taxon>
        <taxon>Mycobacterium</taxon>
    </lineage>
</organism>
<dbReference type="Proteomes" id="UP000465785">
    <property type="component" value="Chromosome"/>
</dbReference>
<dbReference type="EMBL" id="AP022601">
    <property type="protein sequence ID" value="BBY94191.1"/>
    <property type="molecule type" value="Genomic_DNA"/>
</dbReference>
<evidence type="ECO:0000313" key="2">
    <source>
        <dbReference type="EMBL" id="BBY94191.1"/>
    </source>
</evidence>
<reference evidence="2 3" key="1">
    <citation type="journal article" date="2019" name="Emerg. Microbes Infect.">
        <title>Comprehensive subspecies identification of 175 nontuberculous mycobacteria species based on 7547 genomic profiles.</title>
        <authorList>
            <person name="Matsumoto Y."/>
            <person name="Kinjo T."/>
            <person name="Motooka D."/>
            <person name="Nabeya D."/>
            <person name="Jung N."/>
            <person name="Uechi K."/>
            <person name="Horii T."/>
            <person name="Iida T."/>
            <person name="Fujita J."/>
            <person name="Nakamura S."/>
        </authorList>
    </citation>
    <scope>NUCLEOTIDE SEQUENCE [LARGE SCALE GENOMIC DNA]</scope>
    <source>
        <strain evidence="2 3">JCM 6399</strain>
    </source>
</reference>
<keyword evidence="3" id="KW-1185">Reference proteome</keyword>
<evidence type="ECO:0000256" key="1">
    <source>
        <dbReference type="SAM" id="SignalP"/>
    </source>
</evidence>
<keyword evidence="1" id="KW-0732">Signal</keyword>